<evidence type="ECO:0000313" key="3">
    <source>
        <dbReference type="EMBL" id="QXJ21124.1"/>
    </source>
</evidence>
<evidence type="ECO:0000313" key="4">
    <source>
        <dbReference type="Proteomes" id="UP001049518"/>
    </source>
</evidence>
<dbReference type="SUPFAM" id="SSF52540">
    <property type="entry name" value="P-loop containing nucleoside triphosphate hydrolases"/>
    <property type="match status" value="1"/>
</dbReference>
<accession>A0ABX8QSE1</accession>
<dbReference type="Pfam" id="PF05729">
    <property type="entry name" value="NACHT"/>
    <property type="match status" value="1"/>
</dbReference>
<sequence length="761" mass="79760">MPWVAAGVAVTGLVLLLAVTALPLTGADGLPASADTAQLTGLLVAVGPAAVGVVVWAWRTTRQAGAVPSTDTLTRAKDVLAGVVAEQWKQEARLRSLDDPDPIPVRWRTPEVAATALMDHPANIQTAASEGPDDMRWTASSADIAALADRFRRTRRRRLVILGAPGTGKTTLAMQLLLRLLATRAADEPIPVLFPVAGWDTERFPRLHDWLADRLARDYPALRSPGLGDGVVRTLAACGHTLPVLDGLDELPPPAQARLITALNRSLGGDDQLILTSRTTEFADAVAAAGDVVTSAAVLEPRPLSPADAADHLTRCLPPSPGPAWQHVLTELRGTPPPDQITPGTAPGRTARALAGVTATPLGLWLLRSVYSAPGADPGELADPARFPTAAALRAHLFDRLIPALIATRPPGDVRAGPFRPRNRHDPVQVRRWLGHLAHHLTCQPAAARGGAGGGTRDFAWWRLAAATRAITRTTAVTFAVVAALTVGLTNGLAGGLANGMAFGPQAGLVFALANGIAYGLAVSLAVGFGAMSWARHSPGYADLRVRRRPAELARKLTIGLAGGLTIGFVLGLMGWLAVRIAEKPVGGVVRILSTEFSYGPATWLVIGLAVGLATGLVAWAETPARIGHATTPLCNWRADRTLSLVRISTTALAAALAAGITAGPVFGPAGAFAYGLTAGPLFGLGVGLTVGLGFGDHRAWPAYLVATWRLAHAGLLPRRLMPFLDDCHRLGLLRAVGPLYQFRHAELHDHLAATHRSSDA</sequence>
<keyword evidence="4" id="KW-1185">Reference proteome</keyword>
<dbReference type="PROSITE" id="PS50837">
    <property type="entry name" value="NACHT"/>
    <property type="match status" value="1"/>
</dbReference>
<reference evidence="3" key="1">
    <citation type="submission" date="2020-07" db="EMBL/GenBank/DDBJ databases">
        <authorList>
            <person name="Tarantini F.S."/>
            <person name="Hong K.W."/>
            <person name="Chan K.G."/>
        </authorList>
    </citation>
    <scope>NUCLEOTIDE SEQUENCE</scope>
    <source>
        <strain evidence="3">32-07</strain>
    </source>
</reference>
<feature type="transmembrane region" description="Helical" evidence="1">
    <location>
        <begin position="673"/>
        <end position="695"/>
    </location>
</feature>
<evidence type="ECO:0000259" key="2">
    <source>
        <dbReference type="PROSITE" id="PS50837"/>
    </source>
</evidence>
<keyword evidence="1" id="KW-0812">Transmembrane</keyword>
<dbReference type="Proteomes" id="UP001049518">
    <property type="component" value="Chromosome"/>
</dbReference>
<keyword evidence="1" id="KW-1133">Transmembrane helix</keyword>
<keyword evidence="1" id="KW-0472">Membrane</keyword>
<dbReference type="InterPro" id="IPR027417">
    <property type="entry name" value="P-loop_NTPase"/>
</dbReference>
<dbReference type="RefSeq" id="WP_231334257.1">
    <property type="nucleotide sequence ID" value="NZ_CP059572.1"/>
</dbReference>
<feature type="domain" description="NACHT" evidence="2">
    <location>
        <begin position="157"/>
        <end position="279"/>
    </location>
</feature>
<gene>
    <name evidence="3" type="ORF">AGRA3207_001948</name>
</gene>
<feature type="transmembrane region" description="Helical" evidence="1">
    <location>
        <begin position="517"/>
        <end position="536"/>
    </location>
</feature>
<feature type="transmembrane region" description="Helical" evidence="1">
    <location>
        <begin position="37"/>
        <end position="58"/>
    </location>
</feature>
<feature type="transmembrane region" description="Helical" evidence="1">
    <location>
        <begin position="642"/>
        <end position="667"/>
    </location>
</feature>
<feature type="transmembrane region" description="Helical" evidence="1">
    <location>
        <begin position="557"/>
        <end position="579"/>
    </location>
</feature>
<proteinExistence type="predicted"/>
<feature type="transmembrane region" description="Helical" evidence="1">
    <location>
        <begin position="476"/>
        <end position="497"/>
    </location>
</feature>
<dbReference type="EMBL" id="CP059572">
    <property type="protein sequence ID" value="QXJ21124.1"/>
    <property type="molecule type" value="Genomic_DNA"/>
</dbReference>
<name>A0ABX8QSE1_9ACTN</name>
<dbReference type="InterPro" id="IPR007111">
    <property type="entry name" value="NACHT_NTPase"/>
</dbReference>
<dbReference type="Gene3D" id="3.40.50.300">
    <property type="entry name" value="P-loop containing nucleotide triphosphate hydrolases"/>
    <property type="match status" value="1"/>
</dbReference>
<protein>
    <submittedName>
        <fullName evidence="3">NACHT domain-containing protein</fullName>
    </submittedName>
</protein>
<organism evidence="3 4">
    <name type="scientific">Actinomadura graeca</name>
    <dbReference type="NCBI Taxonomy" id="2750812"/>
    <lineage>
        <taxon>Bacteria</taxon>
        <taxon>Bacillati</taxon>
        <taxon>Actinomycetota</taxon>
        <taxon>Actinomycetes</taxon>
        <taxon>Streptosporangiales</taxon>
        <taxon>Thermomonosporaceae</taxon>
        <taxon>Actinomadura</taxon>
    </lineage>
</organism>
<feature type="transmembrane region" description="Helical" evidence="1">
    <location>
        <begin position="599"/>
        <end position="621"/>
    </location>
</feature>
<evidence type="ECO:0000256" key="1">
    <source>
        <dbReference type="SAM" id="Phobius"/>
    </source>
</evidence>